<dbReference type="EMBL" id="GL883158">
    <property type="protein sequence ID" value="EGF99458.1"/>
    <property type="molecule type" value="Genomic_DNA"/>
</dbReference>
<dbReference type="GO" id="GO:0016491">
    <property type="term" value="F:oxidoreductase activity"/>
    <property type="evidence" value="ECO:0007669"/>
    <property type="project" value="InterPro"/>
</dbReference>
<dbReference type="Gene3D" id="1.10.1280.10">
    <property type="entry name" value="Di-copper center containing domain from catechol oxidase"/>
    <property type="match status" value="1"/>
</dbReference>
<dbReference type="OrthoDB" id="6132182at2759"/>
<evidence type="ECO:0000259" key="4">
    <source>
        <dbReference type="PROSITE" id="PS00497"/>
    </source>
</evidence>
<dbReference type="SUPFAM" id="SSF48056">
    <property type="entry name" value="Di-copper centre-containing domain"/>
    <property type="match status" value="1"/>
</dbReference>
<name>F4S769_MELLP</name>
<dbReference type="Pfam" id="PF00264">
    <property type="entry name" value="Tyrosinase"/>
    <property type="match status" value="1"/>
</dbReference>
<organism evidence="6">
    <name type="scientific">Melampsora larici-populina (strain 98AG31 / pathotype 3-4-7)</name>
    <name type="common">Poplar leaf rust fungus</name>
    <dbReference type="NCBI Taxonomy" id="747676"/>
    <lineage>
        <taxon>Eukaryota</taxon>
        <taxon>Fungi</taxon>
        <taxon>Dikarya</taxon>
        <taxon>Basidiomycota</taxon>
        <taxon>Pucciniomycotina</taxon>
        <taxon>Pucciniomycetes</taxon>
        <taxon>Pucciniales</taxon>
        <taxon>Melampsoraceae</taxon>
        <taxon>Melampsora</taxon>
    </lineage>
</organism>
<dbReference type="HOGENOM" id="CLU_035914_2_0_1"/>
<gene>
    <name evidence="5" type="ORF">MELLADRAFT_94290</name>
</gene>
<dbReference type="eggNOG" id="ENOG502S31Y">
    <property type="taxonomic scope" value="Eukaryota"/>
</dbReference>
<dbReference type="PANTHER" id="PTHR11474:SF126">
    <property type="entry name" value="TYROSINASE-LIKE PROTEIN TYR-1-RELATED"/>
    <property type="match status" value="1"/>
</dbReference>
<dbReference type="Proteomes" id="UP000001072">
    <property type="component" value="Unassembled WGS sequence"/>
</dbReference>
<evidence type="ECO:0000313" key="5">
    <source>
        <dbReference type="EMBL" id="EGF99458.1"/>
    </source>
</evidence>
<dbReference type="InterPro" id="IPR008922">
    <property type="entry name" value="Di-copper_centre_dom_sf"/>
</dbReference>
<feature type="chain" id="PRO_5003321324" description="Tyrosinase copper-binding domain-containing protein" evidence="3">
    <location>
        <begin position="21"/>
        <end position="306"/>
    </location>
</feature>
<evidence type="ECO:0000313" key="6">
    <source>
        <dbReference type="Proteomes" id="UP000001072"/>
    </source>
</evidence>
<keyword evidence="2" id="KW-0186">Copper</keyword>
<proteinExistence type="predicted"/>
<dbReference type="AlphaFoldDB" id="F4S769"/>
<evidence type="ECO:0000256" key="3">
    <source>
        <dbReference type="SAM" id="SignalP"/>
    </source>
</evidence>
<dbReference type="KEGG" id="mlr:MELLADRAFT_94290"/>
<dbReference type="VEuPathDB" id="FungiDB:MELLADRAFT_94290"/>
<dbReference type="PRINTS" id="PR00092">
    <property type="entry name" value="TYROSINASE"/>
</dbReference>
<dbReference type="STRING" id="747676.F4S769"/>
<evidence type="ECO:0000256" key="1">
    <source>
        <dbReference type="ARBA" id="ARBA00022723"/>
    </source>
</evidence>
<keyword evidence="6" id="KW-1185">Reference proteome</keyword>
<dbReference type="RefSeq" id="XP_007417241.1">
    <property type="nucleotide sequence ID" value="XM_007417179.1"/>
</dbReference>
<feature type="domain" description="Tyrosinase copper-binding" evidence="4">
    <location>
        <begin position="102"/>
        <end position="119"/>
    </location>
</feature>
<protein>
    <recommendedName>
        <fullName evidence="4">Tyrosinase copper-binding domain-containing protein</fullName>
    </recommendedName>
</protein>
<feature type="signal peptide" evidence="3">
    <location>
        <begin position="1"/>
        <end position="20"/>
    </location>
</feature>
<dbReference type="InterPro" id="IPR050316">
    <property type="entry name" value="Tyrosinase/Hemocyanin"/>
</dbReference>
<evidence type="ECO:0000256" key="2">
    <source>
        <dbReference type="ARBA" id="ARBA00023008"/>
    </source>
</evidence>
<dbReference type="GO" id="GO:0046872">
    <property type="term" value="F:metal ion binding"/>
    <property type="evidence" value="ECO:0007669"/>
    <property type="project" value="UniProtKB-KW"/>
</dbReference>
<accession>F4S769</accession>
<dbReference type="InParanoid" id="F4S769"/>
<sequence>MKNILFRSILFCAGLTTTLCHPRGAKSPSLAPRNQQYCPNPSVRVSWYTFTPQEKTAMQDAIMCLMNAPSKMKYPGAVTRYDDLVAIHQLQSDYPNGNDKLHVTARFLYWHRLYLLLFELLLRVECGYTGKMAYWDEKVDAGNFRNSVAVKDFGGPGNENGYVVDGRFGYTIVNMGPRSQSVRRYLTRQINETASAFASQEHYDLLMSQQDSAGFMKIMRLFLHMTAHGGLKGCMGDVQSSPVDPIFHLHHMYVDYLWFKWQNVDPARRTFDLREAGYESQRPPFTDVPMYAAADTQGGFLCYIYE</sequence>
<dbReference type="PROSITE" id="PS00497">
    <property type="entry name" value="TYROSINASE_1"/>
    <property type="match status" value="1"/>
</dbReference>
<dbReference type="GeneID" id="18936840"/>
<reference evidence="6" key="1">
    <citation type="journal article" date="2011" name="Proc. Natl. Acad. Sci. U.S.A.">
        <title>Obligate biotrophy features unraveled by the genomic analysis of rust fungi.</title>
        <authorList>
            <person name="Duplessis S."/>
            <person name="Cuomo C.A."/>
            <person name="Lin Y.-C."/>
            <person name="Aerts A."/>
            <person name="Tisserant E."/>
            <person name="Veneault-Fourrey C."/>
            <person name="Joly D.L."/>
            <person name="Hacquard S."/>
            <person name="Amselem J."/>
            <person name="Cantarel B.L."/>
            <person name="Chiu R."/>
            <person name="Coutinho P.M."/>
            <person name="Feau N."/>
            <person name="Field M."/>
            <person name="Frey P."/>
            <person name="Gelhaye E."/>
            <person name="Goldberg J."/>
            <person name="Grabherr M.G."/>
            <person name="Kodira C.D."/>
            <person name="Kohler A."/>
            <person name="Kuees U."/>
            <person name="Lindquist E.A."/>
            <person name="Lucas S.M."/>
            <person name="Mago R."/>
            <person name="Mauceli E."/>
            <person name="Morin E."/>
            <person name="Murat C."/>
            <person name="Pangilinan J.L."/>
            <person name="Park R."/>
            <person name="Pearson M."/>
            <person name="Quesneville H."/>
            <person name="Rouhier N."/>
            <person name="Sakthikumar S."/>
            <person name="Salamov A.A."/>
            <person name="Schmutz J."/>
            <person name="Selles B."/>
            <person name="Shapiro H."/>
            <person name="Tanguay P."/>
            <person name="Tuskan G.A."/>
            <person name="Henrissat B."/>
            <person name="Van de Peer Y."/>
            <person name="Rouze P."/>
            <person name="Ellis J.G."/>
            <person name="Dodds P.N."/>
            <person name="Schein J.E."/>
            <person name="Zhong S."/>
            <person name="Hamelin R.C."/>
            <person name="Grigoriev I.V."/>
            <person name="Szabo L.J."/>
            <person name="Martin F."/>
        </authorList>
    </citation>
    <scope>NUCLEOTIDE SEQUENCE [LARGE SCALE GENOMIC DNA]</scope>
    <source>
        <strain evidence="6">98AG31 / pathotype 3-4-7</strain>
    </source>
</reference>
<dbReference type="PANTHER" id="PTHR11474">
    <property type="entry name" value="TYROSINASE FAMILY MEMBER"/>
    <property type="match status" value="1"/>
</dbReference>
<keyword evidence="1" id="KW-0479">Metal-binding</keyword>
<keyword evidence="3" id="KW-0732">Signal</keyword>
<dbReference type="InterPro" id="IPR002227">
    <property type="entry name" value="Tyrosinase_Cu-bd"/>
</dbReference>